<evidence type="ECO:0000313" key="3">
    <source>
        <dbReference type="Proteomes" id="UP000184047"/>
    </source>
</evidence>
<dbReference type="EMBL" id="FQWT01000003">
    <property type="protein sequence ID" value="SHH21758.1"/>
    <property type="molecule type" value="Genomic_DNA"/>
</dbReference>
<accession>A0A1M5R6A0</accession>
<dbReference type="AlphaFoldDB" id="A0A1M5R6A0"/>
<keyword evidence="1" id="KW-0472">Membrane</keyword>
<dbReference type="Proteomes" id="UP000184047">
    <property type="component" value="Unassembled WGS sequence"/>
</dbReference>
<keyword evidence="1" id="KW-1133">Transmembrane helix</keyword>
<organism evidence="2 3">
    <name type="scientific">Chryseobacterium oranimense</name>
    <dbReference type="NCBI Taxonomy" id="421058"/>
    <lineage>
        <taxon>Bacteria</taxon>
        <taxon>Pseudomonadati</taxon>
        <taxon>Bacteroidota</taxon>
        <taxon>Flavobacteriia</taxon>
        <taxon>Flavobacteriales</taxon>
        <taxon>Weeksellaceae</taxon>
        <taxon>Chryseobacterium group</taxon>
        <taxon>Chryseobacterium</taxon>
    </lineage>
</organism>
<name>A0A1M5R6A0_9FLAO</name>
<sequence length="58" mass="6444">MKKVIGIFFIVIGALLAFITKLGPAGKTSWMFTYGIWPLIIVAAILLITGMSLYNRNR</sequence>
<proteinExistence type="predicted"/>
<keyword evidence="3" id="KW-1185">Reference proteome</keyword>
<evidence type="ECO:0000256" key="1">
    <source>
        <dbReference type="SAM" id="Phobius"/>
    </source>
</evidence>
<protein>
    <recommendedName>
        <fullName evidence="4">DUF5668 domain-containing protein</fullName>
    </recommendedName>
</protein>
<reference evidence="3" key="1">
    <citation type="submission" date="2016-11" db="EMBL/GenBank/DDBJ databases">
        <authorList>
            <person name="Varghese N."/>
            <person name="Submissions S."/>
        </authorList>
    </citation>
    <scope>NUCLEOTIDE SEQUENCE [LARGE SCALE GENOMIC DNA]</scope>
    <source>
        <strain evidence="3">DSM 19055</strain>
    </source>
</reference>
<feature type="transmembrane region" description="Helical" evidence="1">
    <location>
        <begin position="34"/>
        <end position="54"/>
    </location>
</feature>
<evidence type="ECO:0008006" key="4">
    <source>
        <dbReference type="Google" id="ProtNLM"/>
    </source>
</evidence>
<dbReference type="STRING" id="421058.SAMN05421866_2266"/>
<dbReference type="RefSeq" id="WP_175547499.1">
    <property type="nucleotide sequence ID" value="NZ_FQWT01000003.1"/>
</dbReference>
<keyword evidence="1" id="KW-0812">Transmembrane</keyword>
<evidence type="ECO:0000313" key="2">
    <source>
        <dbReference type="EMBL" id="SHH21758.1"/>
    </source>
</evidence>
<gene>
    <name evidence="2" type="ORF">SAMN05421866_2266</name>
</gene>